<dbReference type="InterPro" id="IPR050502">
    <property type="entry name" value="Euk_RNA-bind_prot"/>
</dbReference>
<dbReference type="GO" id="GO:0003729">
    <property type="term" value="F:mRNA binding"/>
    <property type="evidence" value="ECO:0007669"/>
    <property type="project" value="TreeGrafter"/>
</dbReference>
<evidence type="ECO:0000313" key="4">
    <source>
        <dbReference type="EMBL" id="OQA53309.1"/>
    </source>
</evidence>
<evidence type="ECO:0000256" key="1">
    <source>
        <dbReference type="ARBA" id="ARBA00022737"/>
    </source>
</evidence>
<dbReference type="Pfam" id="PF00076">
    <property type="entry name" value="RRM_1"/>
    <property type="match status" value="1"/>
</dbReference>
<dbReference type="PANTHER" id="PTHR48025:SF1">
    <property type="entry name" value="RRM DOMAIN-CONTAINING PROTEIN"/>
    <property type="match status" value="1"/>
</dbReference>
<keyword evidence="1" id="KW-0677">Repeat</keyword>
<name>A0A1V5SFI4_9BACT</name>
<sequence length="89" mass="10018">MENEKRLFIGNLPYSVDDRALEEIFSKAGKVESAVVITQKETGRSKGFGFVEMATPEEAKAAIEMYNDQEVEGRKIVVSIARPKQPREE</sequence>
<evidence type="ECO:0000259" key="3">
    <source>
        <dbReference type="PROSITE" id="PS50102"/>
    </source>
</evidence>
<dbReference type="SMART" id="SM00360">
    <property type="entry name" value="RRM"/>
    <property type="match status" value="1"/>
</dbReference>
<dbReference type="PROSITE" id="PS50102">
    <property type="entry name" value="RRM"/>
    <property type="match status" value="1"/>
</dbReference>
<dbReference type="InterPro" id="IPR000504">
    <property type="entry name" value="RRM_dom"/>
</dbReference>
<organism evidence="4">
    <name type="scientific">candidate division WS2 bacterium ADurb.Bin280</name>
    <dbReference type="NCBI Taxonomy" id="1852829"/>
    <lineage>
        <taxon>Bacteria</taxon>
        <taxon>candidate division WS2</taxon>
    </lineage>
</organism>
<dbReference type="InterPro" id="IPR048289">
    <property type="entry name" value="RRM2_NsCP33-like"/>
</dbReference>
<dbReference type="InterPro" id="IPR012677">
    <property type="entry name" value="Nucleotide-bd_a/b_plait_sf"/>
</dbReference>
<gene>
    <name evidence="4" type="ORF">BWY43_00080</name>
</gene>
<dbReference type="PANTHER" id="PTHR48025">
    <property type="entry name" value="OS02G0815200 PROTEIN"/>
    <property type="match status" value="1"/>
</dbReference>
<accession>A0A1V5SFI4</accession>
<reference evidence="4" key="1">
    <citation type="submission" date="2017-02" db="EMBL/GenBank/DDBJ databases">
        <title>Delving into the versatile metabolic prowess of the omnipresent phylum Bacteroidetes.</title>
        <authorList>
            <person name="Nobu M.K."/>
            <person name="Mei R."/>
            <person name="Narihiro T."/>
            <person name="Kuroda K."/>
            <person name="Liu W.-T."/>
        </authorList>
    </citation>
    <scope>NUCLEOTIDE SEQUENCE</scope>
    <source>
        <strain evidence="4">ADurb.Bin280</strain>
    </source>
</reference>
<dbReference type="SUPFAM" id="SSF54928">
    <property type="entry name" value="RNA-binding domain, RBD"/>
    <property type="match status" value="1"/>
</dbReference>
<dbReference type="Proteomes" id="UP000485367">
    <property type="component" value="Unassembled WGS sequence"/>
</dbReference>
<protein>
    <submittedName>
        <fullName evidence="4">RNA recognition motif</fullName>
    </submittedName>
</protein>
<dbReference type="Gene3D" id="3.30.70.330">
    <property type="match status" value="1"/>
</dbReference>
<dbReference type="AlphaFoldDB" id="A0A1V5SFI4"/>
<dbReference type="EMBL" id="MWBO01000006">
    <property type="protein sequence ID" value="OQA53309.1"/>
    <property type="molecule type" value="Genomic_DNA"/>
</dbReference>
<keyword evidence="2" id="KW-0694">RNA-binding</keyword>
<comment type="caution">
    <text evidence="4">The sequence shown here is derived from an EMBL/GenBank/DDBJ whole genome shotgun (WGS) entry which is preliminary data.</text>
</comment>
<dbReference type="InterPro" id="IPR035979">
    <property type="entry name" value="RBD_domain_sf"/>
</dbReference>
<dbReference type="CDD" id="cd21608">
    <property type="entry name" value="RRM2_NsCP33_like"/>
    <property type="match status" value="1"/>
</dbReference>
<proteinExistence type="predicted"/>
<evidence type="ECO:0000256" key="2">
    <source>
        <dbReference type="ARBA" id="ARBA00022884"/>
    </source>
</evidence>
<feature type="domain" description="RRM" evidence="3">
    <location>
        <begin position="5"/>
        <end position="83"/>
    </location>
</feature>